<reference evidence="2 5" key="2">
    <citation type="journal article" date="2019" name="Int. J. Syst. Evol. Microbiol.">
        <title>The Global Catalogue of Microorganisms (GCM) 10K type strain sequencing project: providing services to taxonomists for standard genome sequencing and annotation.</title>
        <authorList>
            <consortium name="The Broad Institute Genomics Platform"/>
            <consortium name="The Broad Institute Genome Sequencing Center for Infectious Disease"/>
            <person name="Wu L."/>
            <person name="Ma J."/>
        </authorList>
    </citation>
    <scope>NUCLEOTIDE SEQUENCE [LARGE SCALE GENOMIC DNA]</scope>
    <source>
        <strain evidence="2 5">JCM 10664</strain>
    </source>
</reference>
<dbReference type="EMBL" id="BMMT01000019">
    <property type="protein sequence ID" value="GGJ01992.1"/>
    <property type="molecule type" value="Genomic_DNA"/>
</dbReference>
<feature type="domain" description="Methyltransferase FkbM" evidence="1">
    <location>
        <begin position="62"/>
        <end position="225"/>
    </location>
</feature>
<protein>
    <recommendedName>
        <fullName evidence="1">Methyltransferase FkbM domain-containing protein</fullName>
    </recommendedName>
</protein>
<organism evidence="3 4">
    <name type="scientific">Saccharopolyspora thermophila</name>
    <dbReference type="NCBI Taxonomy" id="89367"/>
    <lineage>
        <taxon>Bacteria</taxon>
        <taxon>Bacillati</taxon>
        <taxon>Actinomycetota</taxon>
        <taxon>Actinomycetes</taxon>
        <taxon>Pseudonocardiales</taxon>
        <taxon>Pseudonocardiaceae</taxon>
        <taxon>Saccharopolyspora</taxon>
    </lineage>
</organism>
<dbReference type="InterPro" id="IPR052514">
    <property type="entry name" value="SAM-dependent_MTase"/>
</dbReference>
<reference evidence="3" key="3">
    <citation type="submission" date="2020-09" db="EMBL/GenBank/DDBJ databases">
        <authorList>
            <person name="Sun Q."/>
            <person name="Zhou Y."/>
        </authorList>
    </citation>
    <scope>NUCLEOTIDE SEQUENCE</scope>
    <source>
        <strain evidence="3">CGMCC 4.7206</strain>
    </source>
</reference>
<dbReference type="Proteomes" id="UP001500220">
    <property type="component" value="Unassembled WGS sequence"/>
</dbReference>
<sequence length="259" mass="28395">MVGKVAVPVAGLRYVELDAGFGCYMPESGDTTEIKFIYSEIFRGNCYLRGGLALHDDAVVVDVGANVGLFTLYVKQRWPRARVVAIEPMPRTYEALLANLDRHGATGVTPLRRALGARAEPDVAFTYFLDLPGNSTRYPEQKARIGELAGTPEERAHRRRLLADRYEVRMPVERLSDVLAEVGPSGPIDLVKIDIEGSEADALAGIDDHDWARIRQVVLEVQDFAGAPAVLAERGFTVTSEQPGDVLGDLGTQTVYARR</sequence>
<dbReference type="PANTHER" id="PTHR34203:SF13">
    <property type="entry name" value="EXPRESSED PROTEIN"/>
    <property type="match status" value="1"/>
</dbReference>
<evidence type="ECO:0000313" key="3">
    <source>
        <dbReference type="EMBL" id="GGJ01992.1"/>
    </source>
</evidence>
<dbReference type="InterPro" id="IPR006342">
    <property type="entry name" value="FkbM_mtfrase"/>
</dbReference>
<dbReference type="SUPFAM" id="SSF53335">
    <property type="entry name" value="S-adenosyl-L-methionine-dependent methyltransferases"/>
    <property type="match status" value="1"/>
</dbReference>
<evidence type="ECO:0000259" key="1">
    <source>
        <dbReference type="Pfam" id="PF05050"/>
    </source>
</evidence>
<evidence type="ECO:0000313" key="2">
    <source>
        <dbReference type="EMBL" id="GAA0537245.1"/>
    </source>
</evidence>
<dbReference type="Gene3D" id="3.40.50.150">
    <property type="entry name" value="Vaccinia Virus protein VP39"/>
    <property type="match status" value="1"/>
</dbReference>
<dbReference type="AlphaFoldDB" id="A0A917NI01"/>
<dbReference type="Pfam" id="PF05050">
    <property type="entry name" value="Methyltransf_21"/>
    <property type="match status" value="1"/>
</dbReference>
<comment type="caution">
    <text evidence="3">The sequence shown here is derived from an EMBL/GenBank/DDBJ whole genome shotgun (WGS) entry which is preliminary data.</text>
</comment>
<keyword evidence="5" id="KW-1185">Reference proteome</keyword>
<evidence type="ECO:0000313" key="4">
    <source>
        <dbReference type="Proteomes" id="UP000597989"/>
    </source>
</evidence>
<reference evidence="3 4" key="1">
    <citation type="journal article" date="2014" name="Int. J. Syst. Evol. Microbiol.">
        <title>Complete genome sequence of Corynebacterium casei LMG S-19264T (=DSM 44701T), isolated from a smear-ripened cheese.</title>
        <authorList>
            <consortium name="US DOE Joint Genome Institute (JGI-PGF)"/>
            <person name="Walter F."/>
            <person name="Albersmeier A."/>
            <person name="Kalinowski J."/>
            <person name="Ruckert C."/>
        </authorList>
    </citation>
    <scope>NUCLEOTIDE SEQUENCE [LARGE SCALE GENOMIC DNA]</scope>
    <source>
        <strain evidence="3 4">CGMCC 4.7206</strain>
    </source>
</reference>
<dbReference type="NCBIfam" id="TIGR01444">
    <property type="entry name" value="fkbM_fam"/>
    <property type="match status" value="1"/>
</dbReference>
<dbReference type="Proteomes" id="UP000597989">
    <property type="component" value="Unassembled WGS sequence"/>
</dbReference>
<accession>A0A917NI01</accession>
<reference evidence="2" key="4">
    <citation type="submission" date="2023-12" db="EMBL/GenBank/DDBJ databases">
        <authorList>
            <person name="Sun Q."/>
            <person name="Inoue M."/>
        </authorList>
    </citation>
    <scope>NUCLEOTIDE SEQUENCE</scope>
    <source>
        <strain evidence="2">JCM 10664</strain>
    </source>
</reference>
<dbReference type="EMBL" id="BAAAHC010000020">
    <property type="protein sequence ID" value="GAA0537245.1"/>
    <property type="molecule type" value="Genomic_DNA"/>
</dbReference>
<name>A0A917NI01_9PSEU</name>
<dbReference type="PANTHER" id="PTHR34203">
    <property type="entry name" value="METHYLTRANSFERASE, FKBM FAMILY PROTEIN"/>
    <property type="match status" value="1"/>
</dbReference>
<proteinExistence type="predicted"/>
<dbReference type="InterPro" id="IPR029063">
    <property type="entry name" value="SAM-dependent_MTases_sf"/>
</dbReference>
<evidence type="ECO:0000313" key="5">
    <source>
        <dbReference type="Proteomes" id="UP001500220"/>
    </source>
</evidence>
<gene>
    <name evidence="2" type="ORF">GCM10009545_44990</name>
    <name evidence="3" type="ORF">GCM10011581_43980</name>
</gene>